<protein>
    <submittedName>
        <fullName evidence="1">Phosphoglycolate phosphatase/pyrophosphatase PpaX</fullName>
        <ecNumber evidence="1">3.1.3.18</ecNumber>
        <ecNumber evidence="1">3.6.1.1</ecNumber>
    </submittedName>
</protein>
<reference evidence="1 2" key="1">
    <citation type="submission" date="2020-08" db="EMBL/GenBank/DDBJ databases">
        <title>Sequencing the genomes of 1000 actinobacteria strains.</title>
        <authorList>
            <person name="Klenk H.-P."/>
        </authorList>
    </citation>
    <scope>NUCLEOTIDE SEQUENCE [LARGE SCALE GENOMIC DNA]</scope>
    <source>
        <strain evidence="1 2">DSM 45298</strain>
    </source>
</reference>
<dbReference type="GO" id="GO:0008967">
    <property type="term" value="F:phosphoglycolate phosphatase activity"/>
    <property type="evidence" value="ECO:0007669"/>
    <property type="project" value="UniProtKB-EC"/>
</dbReference>
<dbReference type="InterPro" id="IPR050155">
    <property type="entry name" value="HAD-like_hydrolase_sf"/>
</dbReference>
<dbReference type="InterPro" id="IPR023198">
    <property type="entry name" value="PGP-like_dom2"/>
</dbReference>
<evidence type="ECO:0000313" key="2">
    <source>
        <dbReference type="Proteomes" id="UP000551501"/>
    </source>
</evidence>
<organism evidence="1 2">
    <name type="scientific">Gordonia humi</name>
    <dbReference type="NCBI Taxonomy" id="686429"/>
    <lineage>
        <taxon>Bacteria</taxon>
        <taxon>Bacillati</taxon>
        <taxon>Actinomycetota</taxon>
        <taxon>Actinomycetes</taxon>
        <taxon>Mycobacteriales</taxon>
        <taxon>Gordoniaceae</taxon>
        <taxon>Gordonia</taxon>
    </lineage>
</organism>
<sequence length="216" mass="23295">MVETEGVLFDLDGTLIDSRQAIIEAYRQTFEQDIGRPLPAPLEDASNLMAPRPPELFAEWAPGDGDPLELERAYGAHYESGAYRFCVVYPGLHQMLAALNDRGIVVGIVTNKRRSRVEADFDFLGLAESDFATVVTADDSVERKPHPRPIEIGLERAGLDPVSSWYVGDGPHDVEAGSAAGTRTIGAGYGYYGAERLSAASPTTIARSLADIVTAV</sequence>
<proteinExistence type="predicted"/>
<dbReference type="PRINTS" id="PR00413">
    <property type="entry name" value="HADHALOGNASE"/>
</dbReference>
<dbReference type="RefSeq" id="WP_183369286.1">
    <property type="nucleotide sequence ID" value="NZ_BAABHL010000048.1"/>
</dbReference>
<dbReference type="SUPFAM" id="SSF56784">
    <property type="entry name" value="HAD-like"/>
    <property type="match status" value="1"/>
</dbReference>
<name>A0A840EUL4_9ACTN</name>
<dbReference type="Gene3D" id="1.10.150.240">
    <property type="entry name" value="Putative phosphatase, domain 2"/>
    <property type="match status" value="1"/>
</dbReference>
<dbReference type="PANTHER" id="PTHR43434">
    <property type="entry name" value="PHOSPHOGLYCOLATE PHOSPHATASE"/>
    <property type="match status" value="1"/>
</dbReference>
<dbReference type="EC" id="3.6.1.1" evidence="1"/>
<dbReference type="AlphaFoldDB" id="A0A840EUL4"/>
<dbReference type="InterPro" id="IPR023214">
    <property type="entry name" value="HAD_sf"/>
</dbReference>
<dbReference type="SFLD" id="SFLDG01129">
    <property type="entry name" value="C1.5:_HAD__Beta-PGM__Phosphata"/>
    <property type="match status" value="1"/>
</dbReference>
<dbReference type="EMBL" id="JACIFP010000001">
    <property type="protein sequence ID" value="MBB4134058.1"/>
    <property type="molecule type" value="Genomic_DNA"/>
</dbReference>
<dbReference type="SFLD" id="SFLDS00003">
    <property type="entry name" value="Haloacid_Dehalogenase"/>
    <property type="match status" value="1"/>
</dbReference>
<accession>A0A840EUL4</accession>
<dbReference type="InterPro" id="IPR036412">
    <property type="entry name" value="HAD-like_sf"/>
</dbReference>
<dbReference type="Gene3D" id="3.40.50.1000">
    <property type="entry name" value="HAD superfamily/HAD-like"/>
    <property type="match status" value="1"/>
</dbReference>
<dbReference type="GO" id="GO:0006281">
    <property type="term" value="P:DNA repair"/>
    <property type="evidence" value="ECO:0007669"/>
    <property type="project" value="TreeGrafter"/>
</dbReference>
<keyword evidence="1" id="KW-0378">Hydrolase</keyword>
<comment type="caution">
    <text evidence="1">The sequence shown here is derived from an EMBL/GenBank/DDBJ whole genome shotgun (WGS) entry which is preliminary data.</text>
</comment>
<evidence type="ECO:0000313" key="1">
    <source>
        <dbReference type="EMBL" id="MBB4134058.1"/>
    </source>
</evidence>
<dbReference type="InterPro" id="IPR041492">
    <property type="entry name" value="HAD_2"/>
</dbReference>
<dbReference type="EC" id="3.1.3.18" evidence="1"/>
<gene>
    <name evidence="1" type="ORF">BKA16_000610</name>
</gene>
<dbReference type="PANTHER" id="PTHR43434:SF1">
    <property type="entry name" value="PHOSPHOGLYCOLATE PHOSPHATASE"/>
    <property type="match status" value="1"/>
</dbReference>
<dbReference type="Proteomes" id="UP000551501">
    <property type="component" value="Unassembled WGS sequence"/>
</dbReference>
<dbReference type="InterPro" id="IPR006439">
    <property type="entry name" value="HAD-SF_hydro_IA"/>
</dbReference>
<dbReference type="GO" id="GO:0004427">
    <property type="term" value="F:inorganic diphosphate phosphatase activity"/>
    <property type="evidence" value="ECO:0007669"/>
    <property type="project" value="UniProtKB-EC"/>
</dbReference>
<keyword evidence="2" id="KW-1185">Reference proteome</keyword>
<dbReference type="Pfam" id="PF13419">
    <property type="entry name" value="HAD_2"/>
    <property type="match status" value="1"/>
</dbReference>